<sequence>MPLPRSRRGFRSYWTELGRELKKVTWPPHKETTRLTGVVIAISSLMVLMLTVFALVSAEVIRVITRGF</sequence>
<proteinExistence type="inferred from homology"/>
<accession>A0A809S4N1</accession>
<evidence type="ECO:0000313" key="9">
    <source>
        <dbReference type="EMBL" id="BBO23727.1"/>
    </source>
</evidence>
<dbReference type="InterPro" id="IPR038379">
    <property type="entry name" value="SecE_sf"/>
</dbReference>
<protein>
    <recommendedName>
        <fullName evidence="8">Protein translocase subunit SecE</fullName>
    </recommendedName>
</protein>
<dbReference type="GO" id="GO:0005886">
    <property type="term" value="C:plasma membrane"/>
    <property type="evidence" value="ECO:0007669"/>
    <property type="project" value="UniProtKB-SubCell"/>
</dbReference>
<keyword evidence="6 8" id="KW-0811">Translocation</keyword>
<dbReference type="InterPro" id="IPR001901">
    <property type="entry name" value="Translocase_SecE/Sec61-g"/>
</dbReference>
<dbReference type="InterPro" id="IPR005807">
    <property type="entry name" value="SecE_bac"/>
</dbReference>
<evidence type="ECO:0000256" key="3">
    <source>
        <dbReference type="ARBA" id="ARBA00022692"/>
    </source>
</evidence>
<dbReference type="HAMAP" id="MF_00422">
    <property type="entry name" value="SecE"/>
    <property type="match status" value="1"/>
</dbReference>
<dbReference type="GO" id="GO:0009306">
    <property type="term" value="P:protein secretion"/>
    <property type="evidence" value="ECO:0007669"/>
    <property type="project" value="UniProtKB-UniRule"/>
</dbReference>
<evidence type="ECO:0000256" key="6">
    <source>
        <dbReference type="ARBA" id="ARBA00023010"/>
    </source>
</evidence>
<dbReference type="PROSITE" id="PS01067">
    <property type="entry name" value="SECE_SEC61G"/>
    <property type="match status" value="1"/>
</dbReference>
<keyword evidence="5 8" id="KW-1133">Transmembrane helix</keyword>
<reference evidence="9" key="1">
    <citation type="journal article" name="DNA Res.">
        <title>The physiological potential of anammox bacteria as revealed by their core genome structure.</title>
        <authorList>
            <person name="Okubo T."/>
            <person name="Toyoda A."/>
            <person name="Fukuhara K."/>
            <person name="Uchiyama I."/>
            <person name="Harigaya Y."/>
            <person name="Kuroiwa M."/>
            <person name="Suzuki T."/>
            <person name="Murakami Y."/>
            <person name="Suwa Y."/>
            <person name="Takami H."/>
        </authorList>
    </citation>
    <scope>NUCLEOTIDE SEQUENCE</scope>
    <source>
        <strain evidence="9">317325-2</strain>
    </source>
</reference>
<evidence type="ECO:0000256" key="2">
    <source>
        <dbReference type="ARBA" id="ARBA00022448"/>
    </source>
</evidence>
<dbReference type="Gene3D" id="1.20.5.1030">
    <property type="entry name" value="Preprotein translocase secy subunit"/>
    <property type="match status" value="1"/>
</dbReference>
<comment type="similarity">
    <text evidence="8">Belongs to the SecE/SEC61-gamma family.</text>
</comment>
<evidence type="ECO:0000256" key="7">
    <source>
        <dbReference type="ARBA" id="ARBA00023136"/>
    </source>
</evidence>
<name>A0A809S4N1_9BACT</name>
<comment type="function">
    <text evidence="8">Essential subunit of the Sec protein translocation channel SecYEG. Clamps together the 2 halves of SecY. May contact the channel plug during translocation.</text>
</comment>
<gene>
    <name evidence="8" type="primary">secE</name>
    <name evidence="9" type="ORF">NPRO_13220</name>
</gene>
<dbReference type="NCBIfam" id="TIGR00964">
    <property type="entry name" value="secE_bact"/>
    <property type="match status" value="1"/>
</dbReference>
<keyword evidence="2 8" id="KW-0813">Transport</keyword>
<evidence type="ECO:0000256" key="1">
    <source>
        <dbReference type="ARBA" id="ARBA00004370"/>
    </source>
</evidence>
<dbReference type="KEGG" id="npy:NPRO_13220"/>
<evidence type="ECO:0000313" key="10">
    <source>
        <dbReference type="Proteomes" id="UP000662873"/>
    </source>
</evidence>
<keyword evidence="8" id="KW-1003">Cell membrane</keyword>
<dbReference type="GO" id="GO:0006605">
    <property type="term" value="P:protein targeting"/>
    <property type="evidence" value="ECO:0007669"/>
    <property type="project" value="UniProtKB-UniRule"/>
</dbReference>
<evidence type="ECO:0000256" key="8">
    <source>
        <dbReference type="HAMAP-Rule" id="MF_00422"/>
    </source>
</evidence>
<dbReference type="Pfam" id="PF00584">
    <property type="entry name" value="SecE"/>
    <property type="match status" value="1"/>
</dbReference>
<organism evidence="9 10">
    <name type="scientific">Candidatus Nitrosymbiomonas proteolyticus</name>
    <dbReference type="NCBI Taxonomy" id="2608984"/>
    <lineage>
        <taxon>Bacteria</taxon>
        <taxon>Bacillati</taxon>
        <taxon>Armatimonadota</taxon>
        <taxon>Armatimonadota incertae sedis</taxon>
        <taxon>Candidatus Nitrosymbiomonas</taxon>
    </lineage>
</organism>
<dbReference type="AlphaFoldDB" id="A0A809S4N1"/>
<keyword evidence="3 8" id="KW-0812">Transmembrane</keyword>
<dbReference type="GO" id="GO:0065002">
    <property type="term" value="P:intracellular protein transmembrane transport"/>
    <property type="evidence" value="ECO:0007669"/>
    <property type="project" value="UniProtKB-UniRule"/>
</dbReference>
<evidence type="ECO:0000256" key="5">
    <source>
        <dbReference type="ARBA" id="ARBA00022989"/>
    </source>
</evidence>
<comment type="subcellular location">
    <subcellularLocation>
        <location evidence="8">Cell membrane</location>
        <topology evidence="8">Single-pass membrane protein</topology>
    </subcellularLocation>
    <subcellularLocation>
        <location evidence="1">Membrane</location>
    </subcellularLocation>
</comment>
<evidence type="ECO:0000256" key="4">
    <source>
        <dbReference type="ARBA" id="ARBA00022927"/>
    </source>
</evidence>
<feature type="transmembrane region" description="Helical" evidence="8">
    <location>
        <begin position="35"/>
        <end position="56"/>
    </location>
</feature>
<dbReference type="EMBL" id="AP021858">
    <property type="protein sequence ID" value="BBO23727.1"/>
    <property type="molecule type" value="Genomic_DNA"/>
</dbReference>
<keyword evidence="4 8" id="KW-0653">Protein transport</keyword>
<dbReference type="GO" id="GO:0008320">
    <property type="term" value="F:protein transmembrane transporter activity"/>
    <property type="evidence" value="ECO:0007669"/>
    <property type="project" value="UniProtKB-UniRule"/>
</dbReference>
<dbReference type="GO" id="GO:0043952">
    <property type="term" value="P:protein transport by the Sec complex"/>
    <property type="evidence" value="ECO:0007669"/>
    <property type="project" value="UniProtKB-UniRule"/>
</dbReference>
<comment type="subunit">
    <text evidence="8">Component of the Sec protein translocase complex. Heterotrimer consisting of SecY, SecE and SecG subunits. The heterotrimers can form oligomers, although 1 heterotrimer is thought to be able to translocate proteins. Interacts with the ribosome. Interacts with SecDF, and other proteins may be involved. Interacts with SecA.</text>
</comment>
<dbReference type="Proteomes" id="UP000662873">
    <property type="component" value="Chromosome"/>
</dbReference>
<keyword evidence="7 8" id="KW-0472">Membrane</keyword>